<keyword evidence="5" id="KW-1185">Reference proteome</keyword>
<feature type="compositionally biased region" description="Pro residues" evidence="2">
    <location>
        <begin position="286"/>
        <end position="302"/>
    </location>
</feature>
<feature type="region of interest" description="Disordered" evidence="2">
    <location>
        <begin position="644"/>
        <end position="687"/>
    </location>
</feature>
<feature type="compositionally biased region" description="Low complexity" evidence="2">
    <location>
        <begin position="9"/>
        <end position="48"/>
    </location>
</feature>
<dbReference type="InterPro" id="IPR022782">
    <property type="entry name" value="AIP3-like_C"/>
</dbReference>
<feature type="region of interest" description="Disordered" evidence="2">
    <location>
        <begin position="1"/>
        <end position="51"/>
    </location>
</feature>
<dbReference type="EMBL" id="JBBJBU010000001">
    <property type="protein sequence ID" value="KAK7207798.1"/>
    <property type="molecule type" value="Genomic_DNA"/>
</dbReference>
<evidence type="ECO:0000256" key="2">
    <source>
        <dbReference type="SAM" id="MobiDB-lite"/>
    </source>
</evidence>
<feature type="compositionally biased region" description="Polar residues" evidence="2">
    <location>
        <begin position="446"/>
        <end position="455"/>
    </location>
</feature>
<evidence type="ECO:0000313" key="5">
    <source>
        <dbReference type="Proteomes" id="UP001498771"/>
    </source>
</evidence>
<sequence length="983" mass="106650">MSVPPAPNSQPMSATSSASGSSSRPRNSHRNSSYGSQTGSSSQSASSSLRNTAAYKRQNSINTIESSVTKLLVATKKLLECLKQWAAGDCTEKDVSDVYVSLGNEFNITSRAFVRIGIDVSDFDDVPGKLRTILEEALARERSQATVDVYTPAIRQIIVKLLEGLKEKQALLRTLMAQQQQQQQQVQQLPQPTFSPVTPSGDRSMVHRSATSRSPTRNDHTVPTRSATIQYPQRPADPTTPTSNPMPPPHGPQIYPGSPKRNSATYNFLPSAASPVASARPESSDFPPPVDLPPNPTTPHPSSPQAAAAVPKIIESVAASPAEYASYSHQTPTQSNDPRAQLQRSDALERRASRRFSAYQYAKLGASGPGGPTAAGAAAAAAASEFTHRSRGSSITNGSVSTPMTIQEGQVLLTNSARSSANGKVTTSERYSLQETDEEQAENEGSKTPSRTSASLGEESKMAAMAEEEEGSENDQSVTLKDPEVTEAGDAVPTADILKVPVFIQLDRKIKKVWLDADDVSLAALRLLFVERFSYSPGSENFPAMSIQDKETGVKYDLDETTIMDITSGSLIILNVDTVDETKKSLEDGMTSLLAQFAELQVKMVAQTDLIAKMTESQQTSAAKLEESIKTVVEKEMAKATALTSTAAAATPASKEVGSATAAPTARRPPITPSTSERSVKSASPKPVNQVQLAELASLRKDLAAVRQIHGGMTKTLESSLSAMKSKISESTSTQQTSIVVTGDKQVTQYHNILSTDIDSLLTKVEDLQDVIEALRKDVALRGVRPLPRQLEAVAKDLAQGRTELRRLEAYVKKEKPLWKKILERELDNIVEEQQFFTLQEDLLGDLLEDLESAAETFSLVQQFTEEQIKISAGSKRSAAPFAGGMGGFDAVSGKDAVLREVRALNPNHESRLEAIERAEKVRQLESKSRVDEFEKELGEFVEEGKLKKSGGIEEVERQRKVREEQVWKEWSENSMAMGMGML</sequence>
<dbReference type="SMART" id="SM00806">
    <property type="entry name" value="AIP3"/>
    <property type="match status" value="1"/>
</dbReference>
<dbReference type="Pfam" id="PF03915">
    <property type="entry name" value="AIP3"/>
    <property type="match status" value="1"/>
</dbReference>
<dbReference type="InterPro" id="IPR051825">
    <property type="entry name" value="SRCIN1"/>
</dbReference>
<dbReference type="InterPro" id="IPR056279">
    <property type="entry name" value="Aip3p_Bud6_N"/>
</dbReference>
<feature type="region of interest" description="Disordered" evidence="2">
    <location>
        <begin position="183"/>
        <end position="309"/>
    </location>
</feature>
<feature type="compositionally biased region" description="Low complexity" evidence="2">
    <location>
        <begin position="644"/>
        <end position="676"/>
    </location>
</feature>
<dbReference type="PANTHER" id="PTHR22741:SF10">
    <property type="entry name" value="COILED-COIL DOMAIN-CONTAINING PROTEIN CG32809"/>
    <property type="match status" value="1"/>
</dbReference>
<proteinExistence type="predicted"/>
<feature type="compositionally biased region" description="Polar residues" evidence="2">
    <location>
        <begin position="189"/>
        <end position="198"/>
    </location>
</feature>
<reference evidence="4 5" key="1">
    <citation type="submission" date="2024-03" db="EMBL/GenBank/DDBJ databases">
        <title>Genome-scale model development and genomic sequencing of the oleaginous clade Lipomyces.</title>
        <authorList>
            <consortium name="Lawrence Berkeley National Laboratory"/>
            <person name="Czajka J.J."/>
            <person name="Han Y."/>
            <person name="Kim J."/>
            <person name="Mondo S.J."/>
            <person name="Hofstad B.A."/>
            <person name="Robles A."/>
            <person name="Haridas S."/>
            <person name="Riley R."/>
            <person name="LaButti K."/>
            <person name="Pangilinan J."/>
            <person name="Andreopoulos W."/>
            <person name="Lipzen A."/>
            <person name="Yan J."/>
            <person name="Wang M."/>
            <person name="Ng V."/>
            <person name="Grigoriev I.V."/>
            <person name="Spatafora J.W."/>
            <person name="Magnuson J.K."/>
            <person name="Baker S.E."/>
            <person name="Pomraning K.R."/>
        </authorList>
    </citation>
    <scope>NUCLEOTIDE SEQUENCE [LARGE SCALE GENOMIC DNA]</scope>
    <source>
        <strain evidence="4 5">Phaff 52-87</strain>
    </source>
</reference>
<feature type="region of interest" description="Disordered" evidence="2">
    <location>
        <begin position="323"/>
        <end position="347"/>
    </location>
</feature>
<dbReference type="Pfam" id="PF23153">
    <property type="entry name" value="Aip3p_Bud6_N"/>
    <property type="match status" value="1"/>
</dbReference>
<feature type="compositionally biased region" description="Polar residues" evidence="2">
    <location>
        <begin position="327"/>
        <end position="344"/>
    </location>
</feature>
<gene>
    <name evidence="4" type="ORF">BZA70DRAFT_272233</name>
</gene>
<protein>
    <submittedName>
        <fullName evidence="4">Actin interacting protein 3-domain-containing protein</fullName>
    </submittedName>
</protein>
<feature type="domain" description="Actin interacting protein 3 C-terminal" evidence="3">
    <location>
        <begin position="503"/>
        <end position="965"/>
    </location>
</feature>
<evidence type="ECO:0000259" key="3">
    <source>
        <dbReference type="SMART" id="SM00806"/>
    </source>
</evidence>
<feature type="region of interest" description="Disordered" evidence="2">
    <location>
        <begin position="414"/>
        <end position="480"/>
    </location>
</feature>
<feature type="compositionally biased region" description="Polar residues" evidence="2">
    <location>
        <begin position="414"/>
        <end position="434"/>
    </location>
</feature>
<evidence type="ECO:0000313" key="4">
    <source>
        <dbReference type="EMBL" id="KAK7207798.1"/>
    </source>
</evidence>
<keyword evidence="1" id="KW-0175">Coiled coil</keyword>
<dbReference type="GeneID" id="90037130"/>
<dbReference type="Gene3D" id="1.20.58.1540">
    <property type="entry name" value="Actin interacting protein 3, C-terminal domain"/>
    <property type="match status" value="1"/>
</dbReference>
<organism evidence="4 5">
    <name type="scientific">Myxozyma melibiosi</name>
    <dbReference type="NCBI Taxonomy" id="54550"/>
    <lineage>
        <taxon>Eukaryota</taxon>
        <taxon>Fungi</taxon>
        <taxon>Dikarya</taxon>
        <taxon>Ascomycota</taxon>
        <taxon>Saccharomycotina</taxon>
        <taxon>Lipomycetes</taxon>
        <taxon>Lipomycetales</taxon>
        <taxon>Lipomycetaceae</taxon>
        <taxon>Myxozyma</taxon>
    </lineage>
</organism>
<name>A0ABR1FFL8_9ASCO</name>
<feature type="compositionally biased region" description="Low complexity" evidence="2">
    <location>
        <begin position="270"/>
        <end position="285"/>
    </location>
</feature>
<dbReference type="RefSeq" id="XP_064770831.1">
    <property type="nucleotide sequence ID" value="XM_064911618.1"/>
</dbReference>
<dbReference type="PANTHER" id="PTHR22741">
    <property type="entry name" value="P140CAP/SNIP-RELATED"/>
    <property type="match status" value="1"/>
</dbReference>
<accession>A0ABR1FFL8</accession>
<evidence type="ECO:0000256" key="1">
    <source>
        <dbReference type="ARBA" id="ARBA00023054"/>
    </source>
</evidence>
<comment type="caution">
    <text evidence="4">The sequence shown here is derived from an EMBL/GenBank/DDBJ whole genome shotgun (WGS) entry which is preliminary data.</text>
</comment>
<dbReference type="Proteomes" id="UP001498771">
    <property type="component" value="Unassembled WGS sequence"/>
</dbReference>
<dbReference type="InterPro" id="IPR005613">
    <property type="entry name" value="AIP3_C"/>
</dbReference>